<protein>
    <submittedName>
        <fullName evidence="8">Putative ncs1 nucleoside transporter protein</fullName>
    </submittedName>
</protein>
<comment type="subcellular location">
    <subcellularLocation>
        <location evidence="1">Membrane</location>
        <topology evidence="1">Multi-pass membrane protein</topology>
    </subcellularLocation>
</comment>
<dbReference type="STRING" id="1287680.R1GDG3"/>
<dbReference type="PANTHER" id="PTHR30618:SF4">
    <property type="entry name" value="ALLANTOIN PERMEASE"/>
    <property type="match status" value="1"/>
</dbReference>
<evidence type="ECO:0000256" key="5">
    <source>
        <dbReference type="ARBA" id="ARBA00023136"/>
    </source>
</evidence>
<name>R1GDG3_BOTPV</name>
<dbReference type="GO" id="GO:0008171">
    <property type="term" value="F:O-methyltransferase activity"/>
    <property type="evidence" value="ECO:0007669"/>
    <property type="project" value="InterPro"/>
</dbReference>
<evidence type="ECO:0000313" key="8">
    <source>
        <dbReference type="EMBL" id="EOD49615.1"/>
    </source>
</evidence>
<dbReference type="HOGENOM" id="CLU_636142_0_0_1"/>
<dbReference type="GO" id="GO:0005886">
    <property type="term" value="C:plasma membrane"/>
    <property type="evidence" value="ECO:0007669"/>
    <property type="project" value="TreeGrafter"/>
</dbReference>
<proteinExistence type="inferred from homology"/>
<dbReference type="PANTHER" id="PTHR30618">
    <property type="entry name" value="NCS1 FAMILY PURINE/PYRIMIDINE TRANSPORTER"/>
    <property type="match status" value="1"/>
</dbReference>
<dbReference type="Pfam" id="PF02133">
    <property type="entry name" value="Transp_cyt_pur"/>
    <property type="match status" value="1"/>
</dbReference>
<dbReference type="InterPro" id="IPR045225">
    <property type="entry name" value="Uracil/uridine/allantoin_perm"/>
</dbReference>
<sequence>MVGYDGHSSCRDSARPSKILEDLCTEKAAESTNNASGVCRIPAAIRAGETRSPTQVECNNTKGISVYFAEQGFVSKLHLMLGIGAPGVIMDYDRSKAGTATVLGMSAGGGDFLARLLSARPAMGGTMLEDASVVGLVRPFFDVSEGKCKSLGGRAKEFHAGDFTREVSAHEVYTMNWCLHDWKDEDVVNVLAKHVSLTNFTIGSSQVTLGLSVWQVMLAIIAAVAVAIGFIGADWPIWFPASANITAKQLVGWLVFDLLFVPFLCASLEQEAIIRVFVVYGQPVWNPTEIALRWLEVDYSASLRASGFFAGAGLMACQLVVNAFENGFSAGMDLAALAPVLINIRRGALIALAVAAAACPWQLLTSASVFLDVVISYTIIVGPILGIQICDYWVLRCRRVQLSALYDPAPHAACYYWHGVNWRAVIAWVVS</sequence>
<evidence type="ECO:0000259" key="7">
    <source>
        <dbReference type="Pfam" id="PF00891"/>
    </source>
</evidence>
<gene>
    <name evidence="8" type="ORF">UCRNP2_3619</name>
</gene>
<feature type="transmembrane region" description="Helical" evidence="6">
    <location>
        <begin position="216"/>
        <end position="238"/>
    </location>
</feature>
<keyword evidence="3 6" id="KW-0812">Transmembrane</keyword>
<dbReference type="EMBL" id="KB916068">
    <property type="protein sequence ID" value="EOD49615.1"/>
    <property type="molecule type" value="Genomic_DNA"/>
</dbReference>
<accession>R1GDG3</accession>
<evidence type="ECO:0000256" key="4">
    <source>
        <dbReference type="ARBA" id="ARBA00022989"/>
    </source>
</evidence>
<dbReference type="SUPFAM" id="SSF53335">
    <property type="entry name" value="S-adenosyl-L-methionine-dependent methyltransferases"/>
    <property type="match status" value="1"/>
</dbReference>
<dbReference type="eggNOG" id="KOG2466">
    <property type="taxonomic scope" value="Eukaryota"/>
</dbReference>
<dbReference type="Proteomes" id="UP000013521">
    <property type="component" value="Unassembled WGS sequence"/>
</dbReference>
<evidence type="ECO:0000256" key="2">
    <source>
        <dbReference type="ARBA" id="ARBA00008974"/>
    </source>
</evidence>
<dbReference type="InterPro" id="IPR029063">
    <property type="entry name" value="SAM-dependent_MTases_sf"/>
</dbReference>
<dbReference type="Pfam" id="PF00891">
    <property type="entry name" value="Methyltransf_2"/>
    <property type="match status" value="1"/>
</dbReference>
<keyword evidence="4 6" id="KW-1133">Transmembrane helix</keyword>
<dbReference type="InterPro" id="IPR001077">
    <property type="entry name" value="COMT_C"/>
</dbReference>
<dbReference type="KEGG" id="npa:UCRNP2_3619"/>
<dbReference type="Gene3D" id="1.10.4160.10">
    <property type="entry name" value="Hydantoin permease"/>
    <property type="match status" value="1"/>
</dbReference>
<reference evidence="9" key="1">
    <citation type="journal article" date="2013" name="Genome Announc.">
        <title>Draft genome sequence of Neofusicoccum parvum isolate UCR-NP2, a fungal vascular pathogen associated with grapevine cankers.</title>
        <authorList>
            <person name="Blanco-Ulate B."/>
            <person name="Rolshausen P."/>
            <person name="Cantu D."/>
        </authorList>
    </citation>
    <scope>NUCLEOTIDE SEQUENCE [LARGE SCALE GENOMIC DNA]</scope>
    <source>
        <strain evidence="9">UCR-NP2</strain>
    </source>
</reference>
<dbReference type="GO" id="GO:0015205">
    <property type="term" value="F:nucleobase transmembrane transporter activity"/>
    <property type="evidence" value="ECO:0007669"/>
    <property type="project" value="TreeGrafter"/>
</dbReference>
<dbReference type="Gene3D" id="3.40.50.150">
    <property type="entry name" value="Vaccinia Virus protein VP39"/>
    <property type="match status" value="1"/>
</dbReference>
<dbReference type="InterPro" id="IPR001248">
    <property type="entry name" value="Pur-cyt_permease"/>
</dbReference>
<feature type="domain" description="O-methyltransferase C-terminal" evidence="7">
    <location>
        <begin position="100"/>
        <end position="193"/>
    </location>
</feature>
<evidence type="ECO:0000256" key="1">
    <source>
        <dbReference type="ARBA" id="ARBA00004141"/>
    </source>
</evidence>
<evidence type="ECO:0000256" key="6">
    <source>
        <dbReference type="SAM" id="Phobius"/>
    </source>
</evidence>
<evidence type="ECO:0000313" key="9">
    <source>
        <dbReference type="Proteomes" id="UP000013521"/>
    </source>
</evidence>
<keyword evidence="5 6" id="KW-0472">Membrane</keyword>
<dbReference type="OrthoDB" id="2018619at2759"/>
<feature type="transmembrane region" description="Helical" evidence="6">
    <location>
        <begin position="347"/>
        <end position="364"/>
    </location>
</feature>
<evidence type="ECO:0000256" key="3">
    <source>
        <dbReference type="ARBA" id="ARBA00022692"/>
    </source>
</evidence>
<feature type="transmembrane region" description="Helical" evidence="6">
    <location>
        <begin position="370"/>
        <end position="395"/>
    </location>
</feature>
<dbReference type="AlphaFoldDB" id="R1GDG3"/>
<feature type="transmembrane region" description="Helical" evidence="6">
    <location>
        <begin position="250"/>
        <end position="268"/>
    </location>
</feature>
<comment type="similarity">
    <text evidence="2">Belongs to the purine-cytosine permease (2.A.39) family.</text>
</comment>
<organism evidence="8 9">
    <name type="scientific">Botryosphaeria parva (strain UCR-NP2)</name>
    <name type="common">Grapevine canker fungus</name>
    <name type="synonym">Neofusicoccum parvum</name>
    <dbReference type="NCBI Taxonomy" id="1287680"/>
    <lineage>
        <taxon>Eukaryota</taxon>
        <taxon>Fungi</taxon>
        <taxon>Dikarya</taxon>
        <taxon>Ascomycota</taxon>
        <taxon>Pezizomycotina</taxon>
        <taxon>Dothideomycetes</taxon>
        <taxon>Dothideomycetes incertae sedis</taxon>
        <taxon>Botryosphaeriales</taxon>
        <taxon>Botryosphaeriaceae</taxon>
        <taxon>Neofusicoccum</taxon>
    </lineage>
</organism>